<gene>
    <name evidence="2" type="primary">Dsim\GD16569</name>
    <name evidence="2" type="ORF">Dsim_GD16569</name>
</gene>
<evidence type="ECO:0000313" key="2">
    <source>
        <dbReference type="EMBL" id="EDX16859.1"/>
    </source>
</evidence>
<reference evidence="2 3" key="1">
    <citation type="journal article" date="2007" name="Nature">
        <title>Evolution of genes and genomes on the Drosophila phylogeny.</title>
        <authorList>
            <consortium name="Drosophila 12 Genomes Consortium"/>
            <person name="Clark A.G."/>
            <person name="Eisen M.B."/>
            <person name="Smith D.R."/>
            <person name="Bergman C.M."/>
            <person name="Oliver B."/>
            <person name="Markow T.A."/>
            <person name="Kaufman T.C."/>
            <person name="Kellis M."/>
            <person name="Gelbart W."/>
            <person name="Iyer V.N."/>
            <person name="Pollard D.A."/>
            <person name="Sackton T.B."/>
            <person name="Larracuente A.M."/>
            <person name="Singh N.D."/>
            <person name="Abad J.P."/>
            <person name="Abt D.N."/>
            <person name="Adryan B."/>
            <person name="Aguade M."/>
            <person name="Akashi H."/>
            <person name="Anderson W.W."/>
            <person name="Aquadro C.F."/>
            <person name="Ardell D.H."/>
            <person name="Arguello R."/>
            <person name="Artieri C.G."/>
            <person name="Barbash D.A."/>
            <person name="Barker D."/>
            <person name="Barsanti P."/>
            <person name="Batterham P."/>
            <person name="Batzoglou S."/>
            <person name="Begun D."/>
            <person name="Bhutkar A."/>
            <person name="Blanco E."/>
            <person name="Bosak S.A."/>
            <person name="Bradley R.K."/>
            <person name="Brand A.D."/>
            <person name="Brent M.R."/>
            <person name="Brooks A.N."/>
            <person name="Brown R.H."/>
            <person name="Butlin R.K."/>
            <person name="Caggese C."/>
            <person name="Calvi B.R."/>
            <person name="Bernardo de Carvalho A."/>
            <person name="Caspi A."/>
            <person name="Castrezana S."/>
            <person name="Celniker S.E."/>
            <person name="Chang J.L."/>
            <person name="Chapple C."/>
            <person name="Chatterji S."/>
            <person name="Chinwalla A."/>
            <person name="Civetta A."/>
            <person name="Clifton S.W."/>
            <person name="Comeron J.M."/>
            <person name="Costello J.C."/>
            <person name="Coyne J.A."/>
            <person name="Daub J."/>
            <person name="David R.G."/>
            <person name="Delcher A.L."/>
            <person name="Delehaunty K."/>
            <person name="Do C.B."/>
            <person name="Ebling H."/>
            <person name="Edwards K."/>
            <person name="Eickbush T."/>
            <person name="Evans J.D."/>
            <person name="Filipski A."/>
            <person name="Findeiss S."/>
            <person name="Freyhult E."/>
            <person name="Fulton L."/>
            <person name="Fulton R."/>
            <person name="Garcia A.C."/>
            <person name="Gardiner A."/>
            <person name="Garfield D.A."/>
            <person name="Garvin B.E."/>
            <person name="Gibson G."/>
            <person name="Gilbert D."/>
            <person name="Gnerre S."/>
            <person name="Godfrey J."/>
            <person name="Good R."/>
            <person name="Gotea V."/>
            <person name="Gravely B."/>
            <person name="Greenberg A.J."/>
            <person name="Griffiths-Jones S."/>
            <person name="Gross S."/>
            <person name="Guigo R."/>
            <person name="Gustafson E.A."/>
            <person name="Haerty W."/>
            <person name="Hahn M.W."/>
            <person name="Halligan D.L."/>
            <person name="Halpern A.L."/>
            <person name="Halter G.M."/>
            <person name="Han M.V."/>
            <person name="Heger A."/>
            <person name="Hillier L."/>
            <person name="Hinrichs A.S."/>
            <person name="Holmes I."/>
            <person name="Hoskins R.A."/>
            <person name="Hubisz M.J."/>
            <person name="Hultmark D."/>
            <person name="Huntley M.A."/>
            <person name="Jaffe D.B."/>
            <person name="Jagadeeshan S."/>
            <person name="Jeck W.R."/>
            <person name="Johnson J."/>
            <person name="Jones C.D."/>
            <person name="Jordan W.C."/>
            <person name="Karpen G.H."/>
            <person name="Kataoka E."/>
            <person name="Keightley P.D."/>
            <person name="Kheradpour P."/>
            <person name="Kirkness E.F."/>
            <person name="Koerich L.B."/>
            <person name="Kristiansen K."/>
            <person name="Kudrna D."/>
            <person name="Kulathinal R.J."/>
            <person name="Kumar S."/>
            <person name="Kwok R."/>
            <person name="Lander E."/>
            <person name="Langley C.H."/>
            <person name="Lapoint R."/>
            <person name="Lazzaro B.P."/>
            <person name="Lee S.J."/>
            <person name="Levesque L."/>
            <person name="Li R."/>
            <person name="Lin C.F."/>
            <person name="Lin M.F."/>
            <person name="Lindblad-Toh K."/>
            <person name="Llopart A."/>
            <person name="Long M."/>
            <person name="Low L."/>
            <person name="Lozovsky E."/>
            <person name="Lu J."/>
            <person name="Luo M."/>
            <person name="Machado C.A."/>
            <person name="Makalowski W."/>
            <person name="Marzo M."/>
            <person name="Matsuda M."/>
            <person name="Matzkin L."/>
            <person name="McAllister B."/>
            <person name="McBride C.S."/>
            <person name="McKernan B."/>
            <person name="McKernan K."/>
            <person name="Mendez-Lago M."/>
            <person name="Minx P."/>
            <person name="Mollenhauer M.U."/>
            <person name="Montooth K."/>
            <person name="Mount S.M."/>
            <person name="Mu X."/>
            <person name="Myers E."/>
            <person name="Negre B."/>
            <person name="Newfeld S."/>
            <person name="Nielsen R."/>
            <person name="Noor M.A."/>
            <person name="O'Grady P."/>
            <person name="Pachter L."/>
            <person name="Papaceit M."/>
            <person name="Parisi M.J."/>
            <person name="Parisi M."/>
            <person name="Parts L."/>
            <person name="Pedersen J.S."/>
            <person name="Pesole G."/>
            <person name="Phillippy A.M."/>
            <person name="Ponting C.P."/>
            <person name="Pop M."/>
            <person name="Porcelli D."/>
            <person name="Powell J.R."/>
            <person name="Prohaska S."/>
            <person name="Pruitt K."/>
            <person name="Puig M."/>
            <person name="Quesneville H."/>
            <person name="Ram K.R."/>
            <person name="Rand D."/>
            <person name="Rasmussen M.D."/>
            <person name="Reed L.K."/>
            <person name="Reenan R."/>
            <person name="Reily A."/>
            <person name="Remington K.A."/>
            <person name="Rieger T.T."/>
            <person name="Ritchie M.G."/>
            <person name="Robin C."/>
            <person name="Rogers Y.H."/>
            <person name="Rohde C."/>
            <person name="Rozas J."/>
            <person name="Rubenfield M.J."/>
            <person name="Ruiz A."/>
            <person name="Russo S."/>
            <person name="Salzberg S.L."/>
            <person name="Sanchez-Gracia A."/>
            <person name="Saranga D.J."/>
            <person name="Sato H."/>
            <person name="Schaeffer S.W."/>
            <person name="Schatz M.C."/>
            <person name="Schlenke T."/>
            <person name="Schwartz R."/>
            <person name="Segarra C."/>
            <person name="Singh R.S."/>
            <person name="Sirot L."/>
            <person name="Sirota M."/>
            <person name="Sisneros N.B."/>
            <person name="Smith C.D."/>
            <person name="Smith T.F."/>
            <person name="Spieth J."/>
            <person name="Stage D.E."/>
            <person name="Stark A."/>
            <person name="Stephan W."/>
            <person name="Strausberg R.L."/>
            <person name="Strempel S."/>
            <person name="Sturgill D."/>
            <person name="Sutton G."/>
            <person name="Sutton G.G."/>
            <person name="Tao W."/>
            <person name="Teichmann S."/>
            <person name="Tobari Y.N."/>
            <person name="Tomimura Y."/>
            <person name="Tsolas J.M."/>
            <person name="Valente V.L."/>
            <person name="Venter E."/>
            <person name="Venter J.C."/>
            <person name="Vicario S."/>
            <person name="Vieira F.G."/>
            <person name="Vilella A.J."/>
            <person name="Villasante A."/>
            <person name="Walenz B."/>
            <person name="Wang J."/>
            <person name="Wasserman M."/>
            <person name="Watts T."/>
            <person name="Wilson D."/>
            <person name="Wilson R.K."/>
            <person name="Wing R.A."/>
            <person name="Wolfner M.F."/>
            <person name="Wong A."/>
            <person name="Wong G.K."/>
            <person name="Wu C.I."/>
            <person name="Wu G."/>
            <person name="Yamamoto D."/>
            <person name="Yang H.P."/>
            <person name="Yang S.P."/>
            <person name="Yorke J.A."/>
            <person name="Yoshida K."/>
            <person name="Zdobnov E."/>
            <person name="Zhang P."/>
            <person name="Zhang Y."/>
            <person name="Zimin A.V."/>
            <person name="Baldwin J."/>
            <person name="Abdouelleil A."/>
            <person name="Abdulkadir J."/>
            <person name="Abebe A."/>
            <person name="Abera B."/>
            <person name="Abreu J."/>
            <person name="Acer S.C."/>
            <person name="Aftuck L."/>
            <person name="Alexander A."/>
            <person name="An P."/>
            <person name="Anderson E."/>
            <person name="Anderson S."/>
            <person name="Arachi H."/>
            <person name="Azer M."/>
            <person name="Bachantsang P."/>
            <person name="Barry A."/>
            <person name="Bayul T."/>
            <person name="Berlin A."/>
            <person name="Bessette D."/>
            <person name="Bloom T."/>
            <person name="Blye J."/>
            <person name="Boguslavskiy L."/>
            <person name="Bonnet C."/>
            <person name="Boukhgalter B."/>
            <person name="Bourzgui I."/>
            <person name="Brown A."/>
            <person name="Cahill P."/>
            <person name="Channer S."/>
            <person name="Cheshatsang Y."/>
            <person name="Chuda L."/>
            <person name="Citroen M."/>
            <person name="Collymore A."/>
            <person name="Cooke P."/>
            <person name="Costello M."/>
            <person name="D'Aco K."/>
            <person name="Daza R."/>
            <person name="De Haan G."/>
            <person name="DeGray S."/>
            <person name="DeMaso C."/>
            <person name="Dhargay N."/>
            <person name="Dooley K."/>
            <person name="Dooley E."/>
            <person name="Doricent M."/>
            <person name="Dorje P."/>
            <person name="Dorjee K."/>
            <person name="Dupes A."/>
            <person name="Elong R."/>
            <person name="Falk J."/>
            <person name="Farina A."/>
            <person name="Faro S."/>
            <person name="Ferguson D."/>
            <person name="Fisher S."/>
            <person name="Foley C.D."/>
            <person name="Franke A."/>
            <person name="Friedrich D."/>
            <person name="Gadbois L."/>
            <person name="Gearin G."/>
            <person name="Gearin C.R."/>
            <person name="Giannoukos G."/>
            <person name="Goode T."/>
            <person name="Graham J."/>
            <person name="Grandbois E."/>
            <person name="Grewal S."/>
            <person name="Gyaltsen K."/>
            <person name="Hafez N."/>
            <person name="Hagos B."/>
            <person name="Hall J."/>
            <person name="Henson C."/>
            <person name="Hollinger A."/>
            <person name="Honan T."/>
            <person name="Huard M.D."/>
            <person name="Hughes L."/>
            <person name="Hurhula B."/>
            <person name="Husby M.E."/>
            <person name="Kamat A."/>
            <person name="Kanga B."/>
            <person name="Kashin S."/>
            <person name="Khazanovich D."/>
            <person name="Kisner P."/>
            <person name="Lance K."/>
            <person name="Lara M."/>
            <person name="Lee W."/>
            <person name="Lennon N."/>
            <person name="Letendre F."/>
            <person name="LeVine R."/>
            <person name="Lipovsky A."/>
            <person name="Liu X."/>
            <person name="Liu J."/>
            <person name="Liu S."/>
            <person name="Lokyitsang T."/>
            <person name="Lokyitsang Y."/>
            <person name="Lubonja R."/>
            <person name="Lui A."/>
            <person name="MacDonald P."/>
            <person name="Magnisalis V."/>
            <person name="Maru K."/>
            <person name="Matthews C."/>
            <person name="McCusker W."/>
            <person name="McDonough S."/>
            <person name="Mehta T."/>
            <person name="Meldrim J."/>
            <person name="Meneus L."/>
            <person name="Mihai O."/>
            <person name="Mihalev A."/>
            <person name="Mihova T."/>
            <person name="Mittelman R."/>
            <person name="Mlenga V."/>
            <person name="Montmayeur A."/>
            <person name="Mulrain L."/>
            <person name="Navidi A."/>
            <person name="Naylor J."/>
            <person name="Negash T."/>
            <person name="Nguyen T."/>
            <person name="Nguyen N."/>
            <person name="Nicol R."/>
            <person name="Norbu C."/>
            <person name="Norbu N."/>
            <person name="Novod N."/>
            <person name="O'Neill B."/>
            <person name="Osman S."/>
            <person name="Markiewicz E."/>
            <person name="Oyono O.L."/>
            <person name="Patti C."/>
            <person name="Phunkhang P."/>
            <person name="Pierre F."/>
            <person name="Priest M."/>
            <person name="Raghuraman S."/>
            <person name="Rege F."/>
            <person name="Reyes R."/>
            <person name="Rise C."/>
            <person name="Rogov P."/>
            <person name="Ross K."/>
            <person name="Ryan E."/>
            <person name="Settipalli S."/>
            <person name="Shea T."/>
            <person name="Sherpa N."/>
            <person name="Shi L."/>
            <person name="Shih D."/>
            <person name="Sparrow T."/>
            <person name="Spaulding J."/>
            <person name="Stalker J."/>
            <person name="Stange-Thomann N."/>
            <person name="Stavropoulos S."/>
            <person name="Stone C."/>
            <person name="Strader C."/>
            <person name="Tesfaye S."/>
            <person name="Thomson T."/>
            <person name="Thoulutsang Y."/>
            <person name="Thoulutsang D."/>
            <person name="Topham K."/>
            <person name="Topping I."/>
            <person name="Tsamla T."/>
            <person name="Vassiliev H."/>
            <person name="Vo A."/>
            <person name="Wangchuk T."/>
            <person name="Wangdi T."/>
            <person name="Weiand M."/>
            <person name="Wilkinson J."/>
            <person name="Wilson A."/>
            <person name="Yadav S."/>
            <person name="Young G."/>
            <person name="Yu Q."/>
            <person name="Zembek L."/>
            <person name="Zhong D."/>
            <person name="Zimmer A."/>
            <person name="Zwirko Z."/>
            <person name="Jaffe D.B."/>
            <person name="Alvarez P."/>
            <person name="Brockman W."/>
            <person name="Butler J."/>
            <person name="Chin C."/>
            <person name="Gnerre S."/>
            <person name="Grabherr M."/>
            <person name="Kleber M."/>
            <person name="Mauceli E."/>
            <person name="MacCallum I."/>
        </authorList>
    </citation>
    <scope>NUCLEOTIDE SEQUENCE [LARGE SCALE GENOMIC DNA]</scope>
    <source>
        <strain evidence="3">white501</strain>
    </source>
</reference>
<organism evidence="2 3">
    <name type="scientific">Drosophila simulans</name>
    <name type="common">Fruit fly</name>
    <dbReference type="NCBI Taxonomy" id="7240"/>
    <lineage>
        <taxon>Eukaryota</taxon>
        <taxon>Metazoa</taxon>
        <taxon>Ecdysozoa</taxon>
        <taxon>Arthropoda</taxon>
        <taxon>Hexapoda</taxon>
        <taxon>Insecta</taxon>
        <taxon>Pterygota</taxon>
        <taxon>Neoptera</taxon>
        <taxon>Endopterygota</taxon>
        <taxon>Diptera</taxon>
        <taxon>Brachycera</taxon>
        <taxon>Muscomorpha</taxon>
        <taxon>Ephydroidea</taxon>
        <taxon>Drosophilidae</taxon>
        <taxon>Drosophila</taxon>
        <taxon>Sophophora</taxon>
    </lineage>
</organism>
<proteinExistence type="predicted"/>
<dbReference type="EMBL" id="CM000366">
    <property type="protein sequence ID" value="EDX16859.1"/>
    <property type="molecule type" value="Genomic_DNA"/>
</dbReference>
<dbReference type="AlphaFoldDB" id="B4R305"/>
<feature type="compositionally biased region" description="Acidic residues" evidence="1">
    <location>
        <begin position="98"/>
        <end position="110"/>
    </location>
</feature>
<feature type="region of interest" description="Disordered" evidence="1">
    <location>
        <begin position="89"/>
        <end position="110"/>
    </location>
</feature>
<protein>
    <submittedName>
        <fullName evidence="2">GD16569</fullName>
    </submittedName>
</protein>
<dbReference type="HOGENOM" id="CLU_2173636_0_0_1"/>
<sequence length="110" mass="12232">MGELSMIKQRSLRLDLEAIESINLLCWRSYGVTGVAKHQSTKVCSWLMQLAHAVGAADATGSASTNAPVDDFGGASCWRLHTIHFDPSPWKEEKSKEEVEEEEEDESIPR</sequence>
<dbReference type="Proteomes" id="UP000000304">
    <property type="component" value="Chromosome X"/>
</dbReference>
<name>B4R305_DROSI</name>
<accession>B4R305</accession>
<evidence type="ECO:0000256" key="1">
    <source>
        <dbReference type="SAM" id="MobiDB-lite"/>
    </source>
</evidence>
<evidence type="ECO:0000313" key="3">
    <source>
        <dbReference type="Proteomes" id="UP000000304"/>
    </source>
</evidence>
<keyword evidence="3" id="KW-1185">Reference proteome</keyword>